<feature type="compositionally biased region" description="Basic and acidic residues" evidence="6">
    <location>
        <begin position="249"/>
        <end position="283"/>
    </location>
</feature>
<dbReference type="InterPro" id="IPR004045">
    <property type="entry name" value="Glutathione_S-Trfase_N"/>
</dbReference>
<dbReference type="PANTHER" id="PTHR43986:SF1">
    <property type="entry name" value="ELONGATION FACTOR 1-GAMMA"/>
    <property type="match status" value="1"/>
</dbReference>
<evidence type="ECO:0000259" key="8">
    <source>
        <dbReference type="PROSITE" id="PS50404"/>
    </source>
</evidence>
<dbReference type="GO" id="GO:0003746">
    <property type="term" value="F:translation elongation factor activity"/>
    <property type="evidence" value="ECO:0007669"/>
    <property type="project" value="UniProtKB-UniRule"/>
</dbReference>
<dbReference type="GO" id="GO:0005634">
    <property type="term" value="C:nucleus"/>
    <property type="evidence" value="ECO:0007669"/>
    <property type="project" value="TreeGrafter"/>
</dbReference>
<evidence type="ECO:0000259" key="7">
    <source>
        <dbReference type="PROSITE" id="PS50040"/>
    </source>
</evidence>
<accession>Q8T8P6</accession>
<dbReference type="InterPro" id="IPR036282">
    <property type="entry name" value="Glutathione-S-Trfase_C_sf"/>
</dbReference>
<dbReference type="SFLD" id="SFLDG00358">
    <property type="entry name" value="Main_(cytGST)"/>
    <property type="match status" value="1"/>
</dbReference>
<dbReference type="InterPro" id="IPR001662">
    <property type="entry name" value="EF1B_G_C"/>
</dbReference>
<keyword evidence="3 5" id="KW-0648">Protein biosynthesis</keyword>
<evidence type="ECO:0000256" key="2">
    <source>
        <dbReference type="ARBA" id="ARBA00022768"/>
    </source>
</evidence>
<dbReference type="PROSITE" id="PS50040">
    <property type="entry name" value="EF1G_C"/>
    <property type="match status" value="1"/>
</dbReference>
<protein>
    <recommendedName>
        <fullName evidence="1">Elongation factor 1-gamma</fullName>
    </recommendedName>
    <alternativeName>
        <fullName evidence="4">eEF-1B gamma</fullName>
    </alternativeName>
</protein>
<feature type="domain" description="GST C-terminal" evidence="9">
    <location>
        <begin position="85"/>
        <end position="213"/>
    </location>
</feature>
<keyword evidence="2 5" id="KW-0251">Elongation factor</keyword>
<dbReference type="Pfam" id="PF00647">
    <property type="entry name" value="EF1G"/>
    <property type="match status" value="1"/>
</dbReference>
<dbReference type="PROSITE" id="PS50404">
    <property type="entry name" value="GST_NTER"/>
    <property type="match status" value="1"/>
</dbReference>
<dbReference type="Gene3D" id="3.40.30.10">
    <property type="entry name" value="Glutaredoxin"/>
    <property type="match status" value="1"/>
</dbReference>
<sequence>MASGTLYTYPENFRAYKVLIAAQYAGSNVKVAPGFVFGETNKTEAFLKKFPLGKVPAFETSDGHYLTENNAIAYYVANAQLRGQSDLERAQVLQWLGFADSEILPASCAWVFPCIGILQFNKQTTERAKEDVKAALGTLNKHLLTRTFLVGERISLADICVACTLLHLYQYVLDPAFRKPYQNVNRWFNTIINQSQVKAVIGEFKLCEKMAEFDPKKFAEFQAATKQQQPGTAKKEKKQKGQGEGQQQPKEKEKQEERGTRPRRGDGRGGSGRRAEPKAKDPLEALPKGTFNMDDFKRFYSNEDESKSIPYFWEKFDPEHYSIWLGEYKYNDELQKVFMSCNLISGMYQRLDKMRKNAFASMCLFGSDNDSSISGIWVWRGQDLAFDLSPDWQVDYESYQWTKLDPTKEETKELVKQYLSWTGTDKQGRKFNQGKIFK</sequence>
<dbReference type="CDD" id="cd03181">
    <property type="entry name" value="GST_C_EF1Bgamma_like"/>
    <property type="match status" value="1"/>
</dbReference>
<evidence type="ECO:0000256" key="6">
    <source>
        <dbReference type="SAM" id="MobiDB-lite"/>
    </source>
</evidence>
<dbReference type="SUPFAM" id="SSF52833">
    <property type="entry name" value="Thioredoxin-like"/>
    <property type="match status" value="1"/>
</dbReference>
<dbReference type="InterPro" id="IPR010987">
    <property type="entry name" value="Glutathione-S-Trfase_C-like"/>
</dbReference>
<feature type="domain" description="EF-1-gamma C-terminal" evidence="7">
    <location>
        <begin position="279"/>
        <end position="438"/>
    </location>
</feature>
<dbReference type="PANTHER" id="PTHR43986">
    <property type="entry name" value="ELONGATION FACTOR 1-GAMMA"/>
    <property type="match status" value="1"/>
</dbReference>
<reference evidence="10" key="1">
    <citation type="journal article" date="2002" name="Insect Biochem. Mol. Biol.">
        <title>Sequences of elongation factors-1 alpha and -1 gamma and stimulation by juvenile hormone in Locusta migratoria.</title>
        <authorList>
            <person name="Zhou S."/>
            <person name="Zhang J."/>
            <person name="Fam M.D."/>
            <person name="Wyatt G.R."/>
            <person name="Walker V.K."/>
        </authorList>
    </citation>
    <scope>NUCLEOTIDE SEQUENCE</scope>
</reference>
<dbReference type="SUPFAM" id="SSF47616">
    <property type="entry name" value="GST C-terminal domain-like"/>
    <property type="match status" value="1"/>
</dbReference>
<dbReference type="AlphaFoldDB" id="Q8T8P6"/>
<evidence type="ECO:0000256" key="3">
    <source>
        <dbReference type="ARBA" id="ARBA00022917"/>
    </source>
</evidence>
<dbReference type="CDD" id="cd03044">
    <property type="entry name" value="GST_N_EF1Bgamma"/>
    <property type="match status" value="1"/>
</dbReference>
<name>Q8T8P6_LOCMI</name>
<dbReference type="SMART" id="SM01183">
    <property type="entry name" value="EF1G"/>
    <property type="match status" value="1"/>
</dbReference>
<dbReference type="InterPro" id="IPR040079">
    <property type="entry name" value="Glutathione_S-Trfase"/>
</dbReference>
<dbReference type="InterPro" id="IPR050802">
    <property type="entry name" value="EF-GSTs"/>
</dbReference>
<evidence type="ECO:0000256" key="5">
    <source>
        <dbReference type="PROSITE-ProRule" id="PRU00519"/>
    </source>
</evidence>
<dbReference type="Pfam" id="PF02798">
    <property type="entry name" value="GST_N"/>
    <property type="match status" value="1"/>
</dbReference>
<dbReference type="InterPro" id="IPR004046">
    <property type="entry name" value="GST_C"/>
</dbReference>
<dbReference type="SFLD" id="SFLDS00019">
    <property type="entry name" value="Glutathione_Transferase_(cytos"/>
    <property type="match status" value="1"/>
</dbReference>
<dbReference type="Pfam" id="PF00043">
    <property type="entry name" value="GST_C"/>
    <property type="match status" value="1"/>
</dbReference>
<dbReference type="SUPFAM" id="SSF89942">
    <property type="entry name" value="eEF1-gamma domain"/>
    <property type="match status" value="1"/>
</dbReference>
<dbReference type="InterPro" id="IPR036433">
    <property type="entry name" value="EF1B_G_C_sf"/>
</dbReference>
<proteinExistence type="evidence at transcript level"/>
<feature type="region of interest" description="Disordered" evidence="6">
    <location>
        <begin position="223"/>
        <end position="289"/>
    </location>
</feature>
<dbReference type="FunFam" id="3.40.30.10:FF:000233">
    <property type="entry name" value="Elongation factor 1-gamma"/>
    <property type="match status" value="1"/>
</dbReference>
<dbReference type="PROSITE" id="PS50405">
    <property type="entry name" value="GST_CTER"/>
    <property type="match status" value="1"/>
</dbReference>
<organism evidence="10">
    <name type="scientific">Locusta migratoria</name>
    <name type="common">Migratory locust</name>
    <dbReference type="NCBI Taxonomy" id="7004"/>
    <lineage>
        <taxon>Eukaryota</taxon>
        <taxon>Metazoa</taxon>
        <taxon>Ecdysozoa</taxon>
        <taxon>Arthropoda</taxon>
        <taxon>Hexapoda</taxon>
        <taxon>Insecta</taxon>
        <taxon>Pterygota</taxon>
        <taxon>Neoptera</taxon>
        <taxon>Polyneoptera</taxon>
        <taxon>Orthoptera</taxon>
        <taxon>Caelifera</taxon>
        <taxon>Acrididea</taxon>
        <taxon>Acridomorpha</taxon>
        <taxon>Acridoidea</taxon>
        <taxon>Acrididae</taxon>
        <taxon>Oedipodinae</taxon>
        <taxon>Locusta</taxon>
    </lineage>
</organism>
<evidence type="ECO:0000259" key="9">
    <source>
        <dbReference type="PROSITE" id="PS50405"/>
    </source>
</evidence>
<evidence type="ECO:0000256" key="1">
    <source>
        <dbReference type="ARBA" id="ARBA00022218"/>
    </source>
</evidence>
<evidence type="ECO:0000256" key="4">
    <source>
        <dbReference type="ARBA" id="ARBA00030426"/>
    </source>
</evidence>
<dbReference type="Gene3D" id="3.30.70.1010">
    <property type="entry name" value="Translation elongation factor EF1B, gamma chain, conserved domain"/>
    <property type="match status" value="1"/>
</dbReference>
<dbReference type="Gene3D" id="1.20.1050.10">
    <property type="match status" value="1"/>
</dbReference>
<dbReference type="EMBL" id="AY077628">
    <property type="protein sequence ID" value="AAL78751.1"/>
    <property type="molecule type" value="mRNA"/>
</dbReference>
<evidence type="ECO:0000313" key="10">
    <source>
        <dbReference type="EMBL" id="AAL78751.1"/>
    </source>
</evidence>
<dbReference type="FunFam" id="1.20.1050.10:FF:000006">
    <property type="entry name" value="Elongation factor 1 gamma"/>
    <property type="match status" value="1"/>
</dbReference>
<dbReference type="FunFam" id="3.30.70.1010:FF:000001">
    <property type="entry name" value="Elongation factor 1-gamma 1"/>
    <property type="match status" value="1"/>
</dbReference>
<dbReference type="InterPro" id="IPR036249">
    <property type="entry name" value="Thioredoxin-like_sf"/>
</dbReference>
<feature type="domain" description="GST N-terminal" evidence="8">
    <location>
        <begin position="2"/>
        <end position="84"/>
    </location>
</feature>
<dbReference type="GO" id="GO:0005737">
    <property type="term" value="C:cytoplasm"/>
    <property type="evidence" value="ECO:0007669"/>
    <property type="project" value="TreeGrafter"/>
</dbReference>